<dbReference type="InterPro" id="IPR003378">
    <property type="entry name" value="Fringe-like_glycosylTrfase"/>
</dbReference>
<evidence type="ECO:0000256" key="8">
    <source>
        <dbReference type="ARBA" id="ARBA00022741"/>
    </source>
</evidence>
<keyword evidence="11 12" id="KW-0472">Membrane</keyword>
<comment type="caution">
    <text evidence="14">The sequence shown here is derived from an EMBL/GenBank/DDBJ whole genome shotgun (WGS) entry which is preliminary data.</text>
</comment>
<dbReference type="PANTHER" id="PTHR23033:SF43">
    <property type="entry name" value="APPLE DOMAIN-CONTAINING PROTEIN"/>
    <property type="match status" value="1"/>
</dbReference>
<comment type="subcellular location">
    <subcellularLocation>
        <location evidence="1">Membrane</location>
        <topology evidence="1">Single-pass type II membrane protein</topology>
    </subcellularLocation>
</comment>
<dbReference type="Proteomes" id="UP000053831">
    <property type="component" value="Unassembled WGS sequence"/>
</dbReference>
<dbReference type="OrthoDB" id="414175at2759"/>
<proteinExistence type="inferred from homology"/>
<dbReference type="PANTHER" id="PTHR23033">
    <property type="entry name" value="BETA1,3-GALACTOSYLTRANSFERASE"/>
    <property type="match status" value="1"/>
</dbReference>
<evidence type="ECO:0000256" key="11">
    <source>
        <dbReference type="ARBA" id="ARBA00023136"/>
    </source>
</evidence>
<evidence type="ECO:0000256" key="1">
    <source>
        <dbReference type="ARBA" id="ARBA00004606"/>
    </source>
</evidence>
<dbReference type="Gene3D" id="3.90.550.50">
    <property type="match status" value="1"/>
</dbReference>
<evidence type="ECO:0000256" key="6">
    <source>
        <dbReference type="ARBA" id="ARBA00022679"/>
    </source>
</evidence>
<comment type="pathway">
    <text evidence="2">Protein modification; protein glycosylation.</text>
</comment>
<dbReference type="EC" id="2.4.1.122" evidence="4"/>
<keyword evidence="5" id="KW-0328">Glycosyltransferase</keyword>
<evidence type="ECO:0000259" key="13">
    <source>
        <dbReference type="Pfam" id="PF02434"/>
    </source>
</evidence>
<evidence type="ECO:0000256" key="12">
    <source>
        <dbReference type="SAM" id="Phobius"/>
    </source>
</evidence>
<dbReference type="GO" id="GO:0016020">
    <property type="term" value="C:membrane"/>
    <property type="evidence" value="ECO:0007669"/>
    <property type="project" value="UniProtKB-SubCell"/>
</dbReference>
<keyword evidence="8" id="KW-0547">Nucleotide-binding</keyword>
<feature type="transmembrane region" description="Helical" evidence="12">
    <location>
        <begin position="31"/>
        <end position="52"/>
    </location>
</feature>
<organism evidence="14 15">
    <name type="scientific">Escovopsis weberi</name>
    <dbReference type="NCBI Taxonomy" id="150374"/>
    <lineage>
        <taxon>Eukaryota</taxon>
        <taxon>Fungi</taxon>
        <taxon>Dikarya</taxon>
        <taxon>Ascomycota</taxon>
        <taxon>Pezizomycotina</taxon>
        <taxon>Sordariomycetes</taxon>
        <taxon>Hypocreomycetidae</taxon>
        <taxon>Hypocreales</taxon>
        <taxon>Hypocreaceae</taxon>
        <taxon>Escovopsis</taxon>
    </lineage>
</organism>
<evidence type="ECO:0000256" key="5">
    <source>
        <dbReference type="ARBA" id="ARBA00022676"/>
    </source>
</evidence>
<dbReference type="AlphaFoldDB" id="A0A0M8N256"/>
<dbReference type="GO" id="GO:0000166">
    <property type="term" value="F:nucleotide binding"/>
    <property type="evidence" value="ECO:0007669"/>
    <property type="project" value="UniProtKB-KW"/>
</dbReference>
<keyword evidence="15" id="KW-1185">Reference proteome</keyword>
<sequence length="520" mass="59186">MALFPPPGDQQRKGLAHQLFGRLLFAGTKRLLRLLVGTAVFLGFVVLLVVLLSGHEDQLLPTPEFLDGAGFYSYNTSSDFLPVSVPQAADASTEELCDTFPHHMLEYVQPVLKVGHGDAPDKLAAQLESVSACFAPDDLLIMSDLDETFGNYTAFDVLAHLPARYYDRTYNPDIKSYLRMKELSINGLLDVDQEATDKIDGWAIDKYKFLPQIERAWRVKPNKPFYFFYETDTYIFWDAVFRFLQTFDPDAPIYMGSPSPGRVDESRNVKTWFANGGPGFALSRGAVKRLLARETSASGQFTEPSATQKWLPVLTHDCCGDSVLGWALWHSGVPLQGYWPMFNAHPLHGIPFDSPYWCQPVLSLHKTRPEDMRPLWRWEFARRTNDRPLLYADLLGYHFGGRDDVSRTGWDNGDWNGWIADDGKDIESFDACREACVADKGCVQFNWRGRDARKCLLMRTFRYGSKRDAETMMEQDGDRGGKERWVDFTAGWLGERMEQWRTKKTCDVVEWVGPSVSRVS</sequence>
<feature type="domain" description="Fringe-like glycosyltransferase" evidence="13">
    <location>
        <begin position="220"/>
        <end position="293"/>
    </location>
</feature>
<keyword evidence="10 12" id="KW-1133">Transmembrane helix</keyword>
<gene>
    <name evidence="14" type="ORF">ESCO_002760</name>
</gene>
<evidence type="ECO:0000313" key="15">
    <source>
        <dbReference type="Proteomes" id="UP000053831"/>
    </source>
</evidence>
<name>A0A0M8N256_ESCWE</name>
<evidence type="ECO:0000256" key="2">
    <source>
        <dbReference type="ARBA" id="ARBA00004922"/>
    </source>
</evidence>
<evidence type="ECO:0000256" key="3">
    <source>
        <dbReference type="ARBA" id="ARBA00006462"/>
    </source>
</evidence>
<keyword evidence="6" id="KW-0808">Transferase</keyword>
<evidence type="ECO:0000256" key="7">
    <source>
        <dbReference type="ARBA" id="ARBA00022692"/>
    </source>
</evidence>
<keyword evidence="9" id="KW-0735">Signal-anchor</keyword>
<accession>A0A0M8N256</accession>
<evidence type="ECO:0000313" key="14">
    <source>
        <dbReference type="EMBL" id="KOS18241.1"/>
    </source>
</evidence>
<dbReference type="GO" id="GO:0016263">
    <property type="term" value="F:glycoprotein-N-acetylgalactosamine 3-beta-galactosyltransferase activity"/>
    <property type="evidence" value="ECO:0007669"/>
    <property type="project" value="UniProtKB-EC"/>
</dbReference>
<dbReference type="EMBL" id="LGSR01000022">
    <property type="protein sequence ID" value="KOS18241.1"/>
    <property type="molecule type" value="Genomic_DNA"/>
</dbReference>
<protein>
    <recommendedName>
        <fullName evidence="4">N-acetylgalactosaminide beta-1,3-galactosyltransferase</fullName>
        <ecNumber evidence="4">2.4.1.122</ecNumber>
    </recommendedName>
</protein>
<comment type="similarity">
    <text evidence="3">Belongs to the glycosyltransferase 31 family. Beta3-Gal-T subfamily.</text>
</comment>
<reference evidence="14 15" key="1">
    <citation type="submission" date="2015-07" db="EMBL/GenBank/DDBJ databases">
        <title>The genome of the fungus Escovopsis weberi, a specialized disease agent of ant agriculture.</title>
        <authorList>
            <person name="de Man T.J."/>
            <person name="Stajich J.E."/>
            <person name="Kubicek C.P."/>
            <person name="Chenthamara K."/>
            <person name="Atanasova L."/>
            <person name="Druzhinina I.S."/>
            <person name="Birnbaum S."/>
            <person name="Barribeau S.M."/>
            <person name="Teiling C."/>
            <person name="Suen G."/>
            <person name="Currie C."/>
            <person name="Gerardo N.M."/>
        </authorList>
    </citation>
    <scope>NUCLEOTIDE SEQUENCE [LARGE SCALE GENOMIC DNA]</scope>
</reference>
<dbReference type="InterPro" id="IPR026050">
    <property type="entry name" value="C1GALT1/C1GALT1_chp1"/>
</dbReference>
<evidence type="ECO:0000256" key="9">
    <source>
        <dbReference type="ARBA" id="ARBA00022968"/>
    </source>
</evidence>
<evidence type="ECO:0000256" key="4">
    <source>
        <dbReference type="ARBA" id="ARBA00012557"/>
    </source>
</evidence>
<keyword evidence="7 12" id="KW-0812">Transmembrane</keyword>
<dbReference type="Pfam" id="PF02434">
    <property type="entry name" value="Fringe"/>
    <property type="match status" value="1"/>
</dbReference>
<evidence type="ECO:0000256" key="10">
    <source>
        <dbReference type="ARBA" id="ARBA00022989"/>
    </source>
</evidence>